<evidence type="ECO:0000259" key="5">
    <source>
        <dbReference type="Pfam" id="PF25183"/>
    </source>
</evidence>
<dbReference type="OrthoDB" id="97893at2"/>
<keyword evidence="3" id="KW-0998">Cell outer membrane</keyword>
<dbReference type="Proteomes" id="UP000182427">
    <property type="component" value="Chromosome I"/>
</dbReference>
<dbReference type="InterPro" id="IPR036942">
    <property type="entry name" value="Beta-barrel_TonB_sf"/>
</dbReference>
<dbReference type="SUPFAM" id="SSF49452">
    <property type="entry name" value="Starch-binding domain-like"/>
    <property type="match status" value="1"/>
</dbReference>
<dbReference type="Gene3D" id="2.40.170.20">
    <property type="entry name" value="TonB-dependent receptor, beta-barrel domain"/>
    <property type="match status" value="1"/>
</dbReference>
<evidence type="ECO:0000256" key="1">
    <source>
        <dbReference type="ARBA" id="ARBA00004442"/>
    </source>
</evidence>
<evidence type="ECO:0000313" key="6">
    <source>
        <dbReference type="EMBL" id="SDF37086.1"/>
    </source>
</evidence>
<dbReference type="Pfam" id="PF25183">
    <property type="entry name" value="OMP_b-brl_4"/>
    <property type="match status" value="1"/>
</dbReference>
<organism evidence="6 7">
    <name type="scientific">Terriglobus roseus</name>
    <dbReference type="NCBI Taxonomy" id="392734"/>
    <lineage>
        <taxon>Bacteria</taxon>
        <taxon>Pseudomonadati</taxon>
        <taxon>Acidobacteriota</taxon>
        <taxon>Terriglobia</taxon>
        <taxon>Terriglobales</taxon>
        <taxon>Acidobacteriaceae</taxon>
        <taxon>Terriglobus</taxon>
    </lineage>
</organism>
<evidence type="ECO:0000256" key="4">
    <source>
        <dbReference type="SAM" id="SignalP"/>
    </source>
</evidence>
<evidence type="ECO:0000256" key="2">
    <source>
        <dbReference type="ARBA" id="ARBA00023136"/>
    </source>
</evidence>
<gene>
    <name evidence="6" type="ORF">SAMN05444167_2201</name>
</gene>
<dbReference type="Pfam" id="PF13620">
    <property type="entry name" value="CarboxypepD_reg"/>
    <property type="match status" value="1"/>
</dbReference>
<feature type="chain" id="PRO_5009241673" evidence="4">
    <location>
        <begin position="26"/>
        <end position="1165"/>
    </location>
</feature>
<dbReference type="SUPFAM" id="SSF56935">
    <property type="entry name" value="Porins"/>
    <property type="match status" value="1"/>
</dbReference>
<keyword evidence="4" id="KW-0732">Signal</keyword>
<dbReference type="InterPro" id="IPR013784">
    <property type="entry name" value="Carb-bd-like_fold"/>
</dbReference>
<feature type="domain" description="TonB-dependent transporter Oar-like beta-barrel" evidence="5">
    <location>
        <begin position="243"/>
        <end position="1148"/>
    </location>
</feature>
<keyword evidence="6" id="KW-0645">Protease</keyword>
<keyword evidence="2" id="KW-0472">Membrane</keyword>
<dbReference type="EMBL" id="LT629690">
    <property type="protein sequence ID" value="SDF37086.1"/>
    <property type="molecule type" value="Genomic_DNA"/>
</dbReference>
<dbReference type="GO" id="GO:0004180">
    <property type="term" value="F:carboxypeptidase activity"/>
    <property type="evidence" value="ECO:0007669"/>
    <property type="project" value="UniProtKB-KW"/>
</dbReference>
<evidence type="ECO:0000313" key="7">
    <source>
        <dbReference type="Proteomes" id="UP000182427"/>
    </source>
</evidence>
<dbReference type="GO" id="GO:0009279">
    <property type="term" value="C:cell outer membrane"/>
    <property type="evidence" value="ECO:0007669"/>
    <property type="project" value="UniProtKB-SubCell"/>
</dbReference>
<dbReference type="GO" id="GO:0030246">
    <property type="term" value="F:carbohydrate binding"/>
    <property type="evidence" value="ECO:0007669"/>
    <property type="project" value="InterPro"/>
</dbReference>
<sequence>MSIRRLAPISIASVLLCSGTLIVHAQSTQGTILGTVKDKSEAVVPNAEVKLTATDTGIVKTAKTNSSGNYQFPNLNAGAYTLEITAQGFATQKVSNLRLTARQELRADAALDLGTLAQETSVNASDAGAIQTESPSIDATLSATAVRDLPANYRASSNGTSPLTMIQSLPGVQGDGSGTSFSIQGGLPFQTEVTVDGITTRSATGGNSPIQNAFPSGDSIAEMRVDGVMNNAEFGQPGEVTSTTKGGTNQLHGAAFWYHQDASLNARAYAALSKAKLITNDYGGSLGGPVVIPKLYNGHDKTFFFGTYEGYRNPRTTSVQYYVPTAAMKKGDFTRVQGVSSLKNPYTGGNYALGAVPVNAVAAKFLQFFPDPNIGDTSTYVPGQYNYSTNKDTSLFSEQFDIRGDQYFGQKAMVFGRFSFKNHNPHSAQNLNVPSSENSEKDRIFLVAGNYNFTPNLINEFRYGFTFSTTGNTNPFDGKTFTQNSGLQGLQNLFYNGLPELDFSYLTPLNADRLTSVSQSRTHVFTDNLTWVKGRHTMKFGLDIRRIEALTPLGFNGADNYGTFDYSSANFTGNEFADFLIGTPNTTFYDVVQSDNDGKAKHYHFYAQDQWRVSDSLTLSYGIRYEYHPAYHDPSGNIGNFDPSIAKSGRVIYPTGKGALVSQDYLASFNSCGLGQTSGVPAQNGAACTPTVDNTQAGLPDGLRTAVKLRFAPRFGFAYRPFGSNRTVVRGGYGLYNITLLGSNFYSLTGTLQSNTTQYANTQTASGPSYTWPAIYAGAGTSSNAVSGYGQAYFGTANDIHWNDPYSHQFSLSVDRDLGKGYGLRASYIGMTTKHLVWAPNLNDLPYSTTTSAYNQPLSARLFPNWGVINTRSTGADSNYQSGQINFHRAASNGLTIDSTYTLAKNLANNMGPGSASFAGESGGSRASYGQDPNVDFGQAYGTRRHRWNTTLVYGLPFGRGKQFGGKMNRYADLLVGGWQLSSIFVVETGPFLSPYFSSGQGDPSGTGSGLSSSKIGAAYPGRSQKVDRVVGVNVSPAQRSANKWFNSAAFTCPGTPNWVAGTQCHTGRGQAGDPNPIGRFGNAQNGSVVGPGLVNLSTGLSKQFNITERVSLRAEGTFTNVLNHTNLGNPAMNIASTTFGQITSTTGVDFGGPRTGQVSMRLQF</sequence>
<protein>
    <submittedName>
        <fullName evidence="6">Carboxypeptidase regulatory-like domain-containing protein</fullName>
    </submittedName>
</protein>
<keyword evidence="7" id="KW-1185">Reference proteome</keyword>
<keyword evidence="6" id="KW-0378">Hydrolase</keyword>
<name>A0A1G7KIY3_9BACT</name>
<dbReference type="AlphaFoldDB" id="A0A1G7KIY3"/>
<keyword evidence="6" id="KW-0121">Carboxypeptidase</keyword>
<reference evidence="7" key="1">
    <citation type="submission" date="2016-10" db="EMBL/GenBank/DDBJ databases">
        <authorList>
            <person name="Varghese N."/>
            <person name="Submissions S."/>
        </authorList>
    </citation>
    <scope>NUCLEOTIDE SEQUENCE [LARGE SCALE GENOMIC DNA]</scope>
    <source>
        <strain evidence="7">GAS232</strain>
    </source>
</reference>
<evidence type="ECO:0000256" key="3">
    <source>
        <dbReference type="ARBA" id="ARBA00023237"/>
    </source>
</evidence>
<feature type="signal peptide" evidence="4">
    <location>
        <begin position="1"/>
        <end position="25"/>
    </location>
</feature>
<comment type="subcellular location">
    <subcellularLocation>
        <location evidence="1">Cell outer membrane</location>
    </subcellularLocation>
</comment>
<accession>A0A1G7KIY3</accession>
<dbReference type="InterPro" id="IPR057601">
    <property type="entry name" value="Oar-like_b-barrel"/>
</dbReference>
<dbReference type="RefSeq" id="WP_083345174.1">
    <property type="nucleotide sequence ID" value="NZ_LT629690.1"/>
</dbReference>
<dbReference type="Gene3D" id="2.60.40.1120">
    <property type="entry name" value="Carboxypeptidase-like, regulatory domain"/>
    <property type="match status" value="1"/>
</dbReference>
<proteinExistence type="predicted"/>